<sequence>PNGAGAVLPELPKEPDAPPAPTVADLVVIPTPAAVPAADASCKEAALKLHHTKKQSIVKHLGIKLELIKHLRSSVGSGFLYPDSDLLTNETVAPFAGLEGTYDNLKAAYEAAWDVGAGGLFFTESEQLVARVNDLKTAADRHIKSILYWSNAWSAKSAHDAIRLLMLYDMQSTAERLRLLYTTLGDAVKYAAGPADYNDDRTSIFTAFGDVQEAFTYMTASFSSPHRTALAFAKVLSAKQRAGLAFQGIKRISRAISESCRGHDPAERNFATVLTDVEDAFLVADFVSLVPRRDTGQQVTATDWLKTEALLRYISALGYLSVAELCNNHVTSLAGQVQGFDHTAFTTAYSNLRERFLAFTVAMVAYRADVANAGLKTAYDNAVTEIVEAARDLLNTNYEDIIKSAVSSLDETAKSNSEVHALNVDIAVATTTITYVSRFAAMYRVDLIVDANGSVNMDYESIMEDLNRHVKVASETFVRAQTLANSEGIREVLVAMNRGIHEMMDQVFNSAALLDTTIRTLYPNAVADAAKHLTVQQDMQIMTKSMSHHLFTPSELPESDSTSMESGFAVPGVLLISCALLIFL</sequence>
<accession>A0A1E1XGU5</accession>
<proteinExistence type="evidence at transcript level"/>
<dbReference type="EMBL" id="GFAC01000683">
    <property type="protein sequence ID" value="JAT98505.1"/>
    <property type="molecule type" value="mRNA"/>
</dbReference>
<feature type="non-terminal residue" evidence="1">
    <location>
        <position position="1"/>
    </location>
</feature>
<reference evidence="1" key="1">
    <citation type="journal article" date="2017" name="Front. Cell. Infect. Microbiol.">
        <title>The Distinct Transcriptional Response of the Midgut of Amblyomma sculptum and Amblyomma aureolatum Ticks to Rickettsia rickettsii Correlates to Their Differences in Susceptibility to Infection.</title>
        <authorList>
            <person name="Martins L.A."/>
            <person name="Galletti M.F.B.M."/>
            <person name="Ribeiro J.M."/>
            <person name="Fujita A."/>
            <person name="Costa F.B."/>
            <person name="Labruna M.B."/>
            <person name="Daffre S."/>
            <person name="Fogaca A.C."/>
        </authorList>
    </citation>
    <scope>NUCLEOTIDE SEQUENCE</scope>
</reference>
<protein>
    <submittedName>
        <fullName evidence="1">Uncharacterized protein</fullName>
    </submittedName>
</protein>
<dbReference type="AlphaFoldDB" id="A0A1E1XGU5"/>
<name>A0A1E1XGU5_9ACAR</name>
<organism evidence="1">
    <name type="scientific">Amblyomma aureolatum</name>
    <dbReference type="NCBI Taxonomy" id="187763"/>
    <lineage>
        <taxon>Eukaryota</taxon>
        <taxon>Metazoa</taxon>
        <taxon>Ecdysozoa</taxon>
        <taxon>Arthropoda</taxon>
        <taxon>Chelicerata</taxon>
        <taxon>Arachnida</taxon>
        <taxon>Acari</taxon>
        <taxon>Parasitiformes</taxon>
        <taxon>Ixodida</taxon>
        <taxon>Ixodoidea</taxon>
        <taxon>Ixodidae</taxon>
        <taxon>Amblyomminae</taxon>
        <taxon>Amblyomma</taxon>
    </lineage>
</organism>
<evidence type="ECO:0000313" key="1">
    <source>
        <dbReference type="EMBL" id="JAT98505.1"/>
    </source>
</evidence>